<proteinExistence type="predicted"/>
<keyword evidence="9" id="KW-1185">Reference proteome</keyword>
<feature type="compositionally biased region" description="Basic and acidic residues" evidence="5">
    <location>
        <begin position="389"/>
        <end position="401"/>
    </location>
</feature>
<dbReference type="STRING" id="139420.A0A371DKX2"/>
<keyword evidence="6" id="KW-0472">Membrane</keyword>
<dbReference type="PROSITE" id="PS50865">
    <property type="entry name" value="ZF_MYND_2"/>
    <property type="match status" value="1"/>
</dbReference>
<feature type="compositionally biased region" description="Acidic residues" evidence="5">
    <location>
        <begin position="377"/>
        <end position="388"/>
    </location>
</feature>
<reference evidence="8 9" key="1">
    <citation type="journal article" date="2018" name="Biotechnol. Biofuels">
        <title>Integrative visual omics of the white-rot fungus Polyporus brumalis exposes the biotechnological potential of its oxidative enzymes for delignifying raw plant biomass.</title>
        <authorList>
            <person name="Miyauchi S."/>
            <person name="Rancon A."/>
            <person name="Drula E."/>
            <person name="Hage H."/>
            <person name="Chaduli D."/>
            <person name="Favel A."/>
            <person name="Grisel S."/>
            <person name="Henrissat B."/>
            <person name="Herpoel-Gimbert I."/>
            <person name="Ruiz-Duenas F.J."/>
            <person name="Chevret D."/>
            <person name="Hainaut M."/>
            <person name="Lin J."/>
            <person name="Wang M."/>
            <person name="Pangilinan J."/>
            <person name="Lipzen A."/>
            <person name="Lesage-Meessen L."/>
            <person name="Navarro D."/>
            <person name="Riley R."/>
            <person name="Grigoriev I.V."/>
            <person name="Zhou S."/>
            <person name="Raouche S."/>
            <person name="Rosso M.N."/>
        </authorList>
    </citation>
    <scope>NUCLEOTIDE SEQUENCE [LARGE SCALE GENOMIC DNA]</scope>
    <source>
        <strain evidence="8 9">BRFM 1820</strain>
    </source>
</reference>
<keyword evidence="1" id="KW-0479">Metal-binding</keyword>
<feature type="compositionally biased region" description="Basic and acidic residues" evidence="5">
    <location>
        <begin position="357"/>
        <end position="376"/>
    </location>
</feature>
<dbReference type="AlphaFoldDB" id="A0A371DKX2"/>
<keyword evidence="2 4" id="KW-0863">Zinc-finger</keyword>
<dbReference type="InterPro" id="IPR002893">
    <property type="entry name" value="Znf_MYND"/>
</dbReference>
<dbReference type="SUPFAM" id="SSF144232">
    <property type="entry name" value="HIT/MYND zinc finger-like"/>
    <property type="match status" value="1"/>
</dbReference>
<evidence type="ECO:0000313" key="9">
    <source>
        <dbReference type="Proteomes" id="UP000256964"/>
    </source>
</evidence>
<feature type="region of interest" description="Disordered" evidence="5">
    <location>
        <begin position="356"/>
        <end position="401"/>
    </location>
</feature>
<feature type="domain" description="MYND-type" evidence="7">
    <location>
        <begin position="319"/>
        <end position="361"/>
    </location>
</feature>
<organism evidence="8 9">
    <name type="scientific">Lentinus brumalis</name>
    <dbReference type="NCBI Taxonomy" id="2498619"/>
    <lineage>
        <taxon>Eukaryota</taxon>
        <taxon>Fungi</taxon>
        <taxon>Dikarya</taxon>
        <taxon>Basidiomycota</taxon>
        <taxon>Agaricomycotina</taxon>
        <taxon>Agaricomycetes</taxon>
        <taxon>Polyporales</taxon>
        <taxon>Polyporaceae</taxon>
        <taxon>Lentinus</taxon>
    </lineage>
</organism>
<sequence>MYHQWTRRRSKLASDSLCSRAFVMICWLLTWYSLRKANRFFRTEQYERSVRYYIRATGDYDNVDMVVAKAGRMPSRSLALRLLVAVERIGRATVQNALGADCFEETGTRHGEFWGALAGRPYLRTLGMIVRLAFEVDDINKAIESSLEILRLDNWDHLGQRHILPSLLIRAGRYEDALSFCQVWMDPQFDGQARPRGGCVFSPPSSEPLSPAFIEWHSEFHMHTSQMLNGALATYRLWGDCELGRQYLMLGAQGNPGLMAKILAQIPRPDAPYRRARVQNGREDAHDYRWRAQDLWMASDVWTWASRNQDVRDAVLKTCYNEGCTSREAAPLEFKHCRCDKAFYCGKECQKAHWKTHKSECKGDHPPVESSSPEHDVDSEDSTEEPDSDSEHSASEDRIIW</sequence>
<accession>A0A371DKX2</accession>
<protein>
    <recommendedName>
        <fullName evidence="7">MYND-type domain-containing protein</fullName>
    </recommendedName>
</protein>
<name>A0A371DKX2_9APHY</name>
<evidence type="ECO:0000256" key="4">
    <source>
        <dbReference type="PROSITE-ProRule" id="PRU00134"/>
    </source>
</evidence>
<keyword evidence="3" id="KW-0862">Zinc</keyword>
<evidence type="ECO:0000256" key="3">
    <source>
        <dbReference type="ARBA" id="ARBA00022833"/>
    </source>
</evidence>
<dbReference type="PROSITE" id="PS01360">
    <property type="entry name" value="ZF_MYND_1"/>
    <property type="match status" value="1"/>
</dbReference>
<feature type="transmembrane region" description="Helical" evidence="6">
    <location>
        <begin position="12"/>
        <end position="34"/>
    </location>
</feature>
<evidence type="ECO:0000259" key="7">
    <source>
        <dbReference type="PROSITE" id="PS50865"/>
    </source>
</evidence>
<dbReference type="Proteomes" id="UP000256964">
    <property type="component" value="Unassembled WGS sequence"/>
</dbReference>
<evidence type="ECO:0000256" key="5">
    <source>
        <dbReference type="SAM" id="MobiDB-lite"/>
    </source>
</evidence>
<dbReference type="EMBL" id="KZ857388">
    <property type="protein sequence ID" value="RDX53183.1"/>
    <property type="molecule type" value="Genomic_DNA"/>
</dbReference>
<evidence type="ECO:0000313" key="8">
    <source>
        <dbReference type="EMBL" id="RDX53183.1"/>
    </source>
</evidence>
<gene>
    <name evidence="8" type="ORF">OH76DRAFT_1399811</name>
</gene>
<dbReference type="Gene3D" id="6.10.140.2220">
    <property type="match status" value="1"/>
</dbReference>
<evidence type="ECO:0000256" key="2">
    <source>
        <dbReference type="ARBA" id="ARBA00022771"/>
    </source>
</evidence>
<dbReference type="GO" id="GO:0008270">
    <property type="term" value="F:zinc ion binding"/>
    <property type="evidence" value="ECO:0007669"/>
    <property type="project" value="UniProtKB-KW"/>
</dbReference>
<keyword evidence="6" id="KW-1133">Transmembrane helix</keyword>
<evidence type="ECO:0000256" key="6">
    <source>
        <dbReference type="SAM" id="Phobius"/>
    </source>
</evidence>
<keyword evidence="6" id="KW-0812">Transmembrane</keyword>
<evidence type="ECO:0000256" key="1">
    <source>
        <dbReference type="ARBA" id="ARBA00022723"/>
    </source>
</evidence>
<dbReference type="OrthoDB" id="432970at2759"/>
<dbReference type="Pfam" id="PF01753">
    <property type="entry name" value="zf-MYND"/>
    <property type="match status" value="1"/>
</dbReference>